<gene>
    <name evidence="1" type="ORF">San01_50470</name>
</gene>
<sequence>MEGHRPGTYTLPVVGAPAKRPCHKHPLTTVRTLRPRPRSGAFACPHALGRCDTDVLDGECSPTPPPGAGEPRLALRLIYAGRLTPEKGGQALTRALAGAPGIELSIAAPRAQIHALAPLLRRQVSGLATWGG</sequence>
<evidence type="ECO:0000313" key="1">
    <source>
        <dbReference type="EMBL" id="GES32560.1"/>
    </source>
</evidence>
<comment type="caution">
    <text evidence="1">The sequence shown here is derived from an EMBL/GenBank/DDBJ whole genome shotgun (WGS) entry which is preliminary data.</text>
</comment>
<evidence type="ECO:0000313" key="2">
    <source>
        <dbReference type="Proteomes" id="UP000325598"/>
    </source>
</evidence>
<reference evidence="1 2" key="1">
    <citation type="submission" date="2019-10" db="EMBL/GenBank/DDBJ databases">
        <title>Whole genome shotgun sequence of Streptomyces angustmyceticus NBRC 3934.</title>
        <authorList>
            <person name="Hosoyama A."/>
            <person name="Ichikawa N."/>
            <person name="Kimura A."/>
            <person name="Kitahashi Y."/>
            <person name="Komaki H."/>
            <person name="Uohara A."/>
        </authorList>
    </citation>
    <scope>NUCLEOTIDE SEQUENCE [LARGE SCALE GENOMIC DNA]</scope>
    <source>
        <strain evidence="1 2">NBRC 3934</strain>
    </source>
</reference>
<dbReference type="EMBL" id="BLAG01000014">
    <property type="protein sequence ID" value="GES32560.1"/>
    <property type="molecule type" value="Genomic_DNA"/>
</dbReference>
<dbReference type="AlphaFoldDB" id="A0A5J4LLU9"/>
<proteinExistence type="predicted"/>
<name>A0A5J4LLU9_9ACTN</name>
<organism evidence="1 2">
    <name type="scientific">Streptomyces angustmyceticus</name>
    <dbReference type="NCBI Taxonomy" id="285578"/>
    <lineage>
        <taxon>Bacteria</taxon>
        <taxon>Bacillati</taxon>
        <taxon>Actinomycetota</taxon>
        <taxon>Actinomycetes</taxon>
        <taxon>Kitasatosporales</taxon>
        <taxon>Streptomycetaceae</taxon>
        <taxon>Streptomyces</taxon>
    </lineage>
</organism>
<dbReference type="Proteomes" id="UP000325598">
    <property type="component" value="Unassembled WGS sequence"/>
</dbReference>
<accession>A0A5J4LLU9</accession>
<protein>
    <submittedName>
        <fullName evidence="1">Uncharacterized protein</fullName>
    </submittedName>
</protein>
<keyword evidence="2" id="KW-1185">Reference proteome</keyword>